<evidence type="ECO:0000313" key="2">
    <source>
        <dbReference type="Proteomes" id="UP001499882"/>
    </source>
</evidence>
<proteinExistence type="predicted"/>
<dbReference type="Proteomes" id="UP001499882">
    <property type="component" value="Unassembled WGS sequence"/>
</dbReference>
<evidence type="ECO:0008006" key="3">
    <source>
        <dbReference type="Google" id="ProtNLM"/>
    </source>
</evidence>
<dbReference type="EMBL" id="BAABKN010000019">
    <property type="protein sequence ID" value="GAA4744857.1"/>
    <property type="molecule type" value="Genomic_DNA"/>
</dbReference>
<organism evidence="1 2">
    <name type="scientific">Nocardioides endophyticus</name>
    <dbReference type="NCBI Taxonomy" id="1353775"/>
    <lineage>
        <taxon>Bacteria</taxon>
        <taxon>Bacillati</taxon>
        <taxon>Actinomycetota</taxon>
        <taxon>Actinomycetes</taxon>
        <taxon>Propionibacteriales</taxon>
        <taxon>Nocardioidaceae</taxon>
        <taxon>Nocardioides</taxon>
    </lineage>
</organism>
<gene>
    <name evidence="1" type="ORF">GCM10023350_32080</name>
</gene>
<protein>
    <recommendedName>
        <fullName evidence="3">MarR family transcriptional regulator</fullName>
    </recommendedName>
</protein>
<comment type="caution">
    <text evidence="1">The sequence shown here is derived from an EMBL/GenBank/DDBJ whole genome shotgun (WGS) entry which is preliminary data.</text>
</comment>
<name>A0ABP8Z2Q6_9ACTN</name>
<reference evidence="2" key="1">
    <citation type="journal article" date="2019" name="Int. J. Syst. Evol. Microbiol.">
        <title>The Global Catalogue of Microorganisms (GCM) 10K type strain sequencing project: providing services to taxonomists for standard genome sequencing and annotation.</title>
        <authorList>
            <consortium name="The Broad Institute Genomics Platform"/>
            <consortium name="The Broad Institute Genome Sequencing Center for Infectious Disease"/>
            <person name="Wu L."/>
            <person name="Ma J."/>
        </authorList>
    </citation>
    <scope>NUCLEOTIDE SEQUENCE [LARGE SCALE GENOMIC DNA]</scope>
    <source>
        <strain evidence="2">JCM 18532</strain>
    </source>
</reference>
<sequence length="91" mass="10289">MLEQVGWTRRERERGTRRDVYVVDDDAWRRALLAGDHTYAAIEAAFTAAAAAAPPGARDRLAVSVAFLEFVREELAAMAQRWDDRKRDLGL</sequence>
<dbReference type="RefSeq" id="WP_345527835.1">
    <property type="nucleotide sequence ID" value="NZ_BAABKN010000019.1"/>
</dbReference>
<accession>A0ABP8Z2Q6</accession>
<keyword evidence="2" id="KW-1185">Reference proteome</keyword>
<evidence type="ECO:0000313" key="1">
    <source>
        <dbReference type="EMBL" id="GAA4744857.1"/>
    </source>
</evidence>